<dbReference type="Gene3D" id="2.30.130.40">
    <property type="entry name" value="LON domain-like"/>
    <property type="match status" value="1"/>
</dbReference>
<dbReference type="InterPro" id="IPR008269">
    <property type="entry name" value="Lon_proteolytic"/>
</dbReference>
<name>A0ABZ2U935_ASHYP</name>
<protein>
    <recommendedName>
        <fullName evidence="7">Lon protease</fullName>
        <ecNumber evidence="7">3.4.21.53</ecNumber>
    </recommendedName>
</protein>
<comment type="catalytic activity">
    <reaction evidence="7 8">
        <text>Hydrolysis of proteins in presence of ATP.</text>
        <dbReference type="EC" id="3.4.21.53"/>
    </reaction>
</comment>
<evidence type="ECO:0000256" key="7">
    <source>
        <dbReference type="PIRNR" id="PIRNR001174"/>
    </source>
</evidence>
<dbReference type="InterPro" id="IPR054594">
    <property type="entry name" value="Lon_lid"/>
</dbReference>
<comment type="subcellular location">
    <subcellularLocation>
        <location evidence="7">Cytoplasm</location>
    </subcellularLocation>
</comment>
<dbReference type="EMBL" id="CP146843">
    <property type="protein sequence ID" value="WYY26648.1"/>
    <property type="molecule type" value="Genomic_DNA"/>
</dbReference>
<evidence type="ECO:0000259" key="11">
    <source>
        <dbReference type="PROSITE" id="PS51787"/>
    </source>
</evidence>
<evidence type="ECO:0000256" key="5">
    <source>
        <dbReference type="ARBA" id="ARBA00022840"/>
    </source>
</evidence>
<dbReference type="Gene3D" id="1.10.8.60">
    <property type="match status" value="1"/>
</dbReference>
<dbReference type="InterPro" id="IPR008268">
    <property type="entry name" value="Peptidase_S16_AS"/>
</dbReference>
<dbReference type="EC" id="3.4.21.53" evidence="7"/>
<dbReference type="SUPFAM" id="SSF52540">
    <property type="entry name" value="P-loop containing nucleoside triphosphate hydrolases"/>
    <property type="match status" value="1"/>
</dbReference>
<dbReference type="PROSITE" id="PS51787">
    <property type="entry name" value="LON_N"/>
    <property type="match status" value="1"/>
</dbReference>
<dbReference type="InterPro" id="IPR020568">
    <property type="entry name" value="Ribosomal_Su5_D2-typ_SF"/>
</dbReference>
<evidence type="ECO:0000256" key="1">
    <source>
        <dbReference type="ARBA" id="ARBA00022670"/>
    </source>
</evidence>
<evidence type="ECO:0000256" key="8">
    <source>
        <dbReference type="PROSITE-ProRule" id="PRU01122"/>
    </source>
</evidence>
<dbReference type="PIRSF" id="PIRSF001174">
    <property type="entry name" value="Lon_proteas"/>
    <property type="match status" value="1"/>
</dbReference>
<keyword evidence="3 7" id="KW-0378">Hydrolase</keyword>
<evidence type="ECO:0000256" key="2">
    <source>
        <dbReference type="ARBA" id="ARBA00022741"/>
    </source>
</evidence>
<feature type="active site" evidence="8">
    <location>
        <position position="688"/>
    </location>
</feature>
<keyword evidence="5 7" id="KW-0067">ATP-binding</keyword>
<feature type="domain" description="Lon proteolytic" evidence="10">
    <location>
        <begin position="601"/>
        <end position="782"/>
    </location>
</feature>
<dbReference type="Gene3D" id="1.20.58.1480">
    <property type="match status" value="1"/>
</dbReference>
<dbReference type="Gene3D" id="1.20.5.5270">
    <property type="match status" value="1"/>
</dbReference>
<dbReference type="CDD" id="cd19500">
    <property type="entry name" value="RecA-like_Lon"/>
    <property type="match status" value="1"/>
</dbReference>
<dbReference type="NCBIfam" id="TIGR00763">
    <property type="entry name" value="lon"/>
    <property type="match status" value="1"/>
</dbReference>
<organism evidence="12 13">
    <name type="scientific">Ash yellows phytoplasma</name>
    <dbReference type="NCBI Taxonomy" id="35780"/>
    <lineage>
        <taxon>Bacteria</taxon>
        <taxon>Bacillati</taxon>
        <taxon>Mycoplasmatota</taxon>
        <taxon>Mollicutes</taxon>
        <taxon>Acholeplasmatales</taxon>
        <taxon>Acholeplasmataceae</taxon>
        <taxon>Candidatus Phytoplasma</taxon>
        <taxon>16SrVII (Ash yellows group)</taxon>
    </lineage>
</organism>
<dbReference type="InterPro" id="IPR004815">
    <property type="entry name" value="Lon_bac/euk-typ"/>
</dbReference>
<dbReference type="InterPro" id="IPR003959">
    <property type="entry name" value="ATPase_AAA_core"/>
</dbReference>
<dbReference type="GO" id="GO:0006508">
    <property type="term" value="P:proteolysis"/>
    <property type="evidence" value="ECO:0007669"/>
    <property type="project" value="UniProtKB-KW"/>
</dbReference>
<dbReference type="SMART" id="SM00382">
    <property type="entry name" value="AAA"/>
    <property type="match status" value="1"/>
</dbReference>
<keyword evidence="7" id="KW-0963">Cytoplasm</keyword>
<dbReference type="SUPFAM" id="SSF88697">
    <property type="entry name" value="PUA domain-like"/>
    <property type="match status" value="1"/>
</dbReference>
<dbReference type="Gene3D" id="3.30.230.10">
    <property type="match status" value="1"/>
</dbReference>
<dbReference type="Pfam" id="PF00004">
    <property type="entry name" value="AAA"/>
    <property type="match status" value="1"/>
</dbReference>
<evidence type="ECO:0000313" key="13">
    <source>
        <dbReference type="Proteomes" id="UP001484199"/>
    </source>
</evidence>
<keyword evidence="4 7" id="KW-0720">Serine protease</keyword>
<evidence type="ECO:0000256" key="4">
    <source>
        <dbReference type="ARBA" id="ARBA00022825"/>
    </source>
</evidence>
<keyword evidence="6" id="KW-0346">Stress response</keyword>
<dbReference type="InterPro" id="IPR015947">
    <property type="entry name" value="PUA-like_sf"/>
</dbReference>
<dbReference type="RefSeq" id="WP_341266549.1">
    <property type="nucleotide sequence ID" value="NZ_CP146843.1"/>
</dbReference>
<dbReference type="PROSITE" id="PS51786">
    <property type="entry name" value="LON_PROTEOLYTIC"/>
    <property type="match status" value="1"/>
</dbReference>
<evidence type="ECO:0000259" key="10">
    <source>
        <dbReference type="PROSITE" id="PS51786"/>
    </source>
</evidence>
<dbReference type="SMART" id="SM00464">
    <property type="entry name" value="LON"/>
    <property type="match status" value="1"/>
</dbReference>
<dbReference type="SUPFAM" id="SSF54211">
    <property type="entry name" value="Ribosomal protein S5 domain 2-like"/>
    <property type="match status" value="1"/>
</dbReference>
<dbReference type="GO" id="GO:0008233">
    <property type="term" value="F:peptidase activity"/>
    <property type="evidence" value="ECO:0007669"/>
    <property type="project" value="UniProtKB-KW"/>
</dbReference>
<accession>A0ABZ2U935</accession>
<keyword evidence="1 7" id="KW-0645">Protease</keyword>
<dbReference type="PROSITE" id="PS01046">
    <property type="entry name" value="LON_SER"/>
    <property type="match status" value="1"/>
</dbReference>
<dbReference type="InterPro" id="IPR003111">
    <property type="entry name" value="Lon_prtase_N"/>
</dbReference>
<dbReference type="Pfam" id="PF05362">
    <property type="entry name" value="Lon_C"/>
    <property type="match status" value="1"/>
</dbReference>
<dbReference type="InterPro" id="IPR027417">
    <property type="entry name" value="P-loop_NTPase"/>
</dbReference>
<dbReference type="PANTHER" id="PTHR10046">
    <property type="entry name" value="ATP DEPENDENT LON PROTEASE FAMILY MEMBER"/>
    <property type="match status" value="1"/>
</dbReference>
<evidence type="ECO:0000256" key="3">
    <source>
        <dbReference type="ARBA" id="ARBA00022801"/>
    </source>
</evidence>
<dbReference type="Pfam" id="PF02190">
    <property type="entry name" value="LON_substr_bdg"/>
    <property type="match status" value="1"/>
</dbReference>
<dbReference type="Proteomes" id="UP001484199">
    <property type="component" value="Chromosome"/>
</dbReference>
<keyword evidence="2 7" id="KW-0547">Nucleotide-binding</keyword>
<proteinExistence type="inferred from homology"/>
<evidence type="ECO:0000256" key="9">
    <source>
        <dbReference type="RuleBase" id="RU000591"/>
    </source>
</evidence>
<feature type="active site" evidence="8">
    <location>
        <position position="731"/>
    </location>
</feature>
<sequence length="782" mass="88768">MTIKNDKELETEIIPFDLPLIVVRDIVPIPFNDLRIEIGRIFSLNALKYSEEVKLPYVIISLQKNLFQENPKINDIERYGVLAKILVSIKISDDVYKVKFRIIKRVKIKNISKNKNLYFAKYEELPIVFGDAKKEQTLIKLIMEKIASNIHQLLSISGDTFLEQIKDGITTEKAADLIIFALKIDEKYKNKYLKETNLNKRLMHILRDIKLKLELTDLENKINAEVKRSIDENQKEFYLREKMRAIQNELGDQAKKEEDIEELRKKINSFKMPKDIKTKTLQELSRYQSISSSLADSFVIRTYLDFVISLPWGKISKDVDDLKKIEAVLEKNHYGLKKVKERIIEYAAVKIMTQKNPQTIICFLGPPGVGKTTLAISIAEALGRKFVKQSLGGLQEITEIKGHRRTYVGAMSGKILSGLKDVGVMNPVFLLDEIDKLVHNFNHDPGSALLEVLDPKQNQNFVDHYLSEPFDLSKVLFITTANDLSGISEPLRDRLEIIELNSYTEQDKLIIAEEHLIPKQLQEHGIDKKHFSIDKETILYLIRHYTKEAGVRNLNKQIAALVRKTVKEILLNKTEQIKIDITNIENFLGKVMFQHLLINNTNKIGVVNGLAYTSFGGDILPVEVTHYKGTGKLVLTGHLGKVLEESAITSFSFLKANADKLGIEYSVFDNNDFHIHFLEGATPKDGPSAGVTIATSIFSAIKKKFVRKDIGMTGEITLNGTVLPIGGLKEKAIAADRSGLNIIFIPKDNLKDLDEIPEEVKQKLEIIVVENANDIFVKALIN</sequence>
<evidence type="ECO:0000313" key="12">
    <source>
        <dbReference type="EMBL" id="WYY26648.1"/>
    </source>
</evidence>
<dbReference type="PRINTS" id="PR00830">
    <property type="entry name" value="ENDOLAPTASE"/>
</dbReference>
<dbReference type="InterPro" id="IPR014721">
    <property type="entry name" value="Ribsml_uS5_D2-typ_fold_subgr"/>
</dbReference>
<evidence type="ECO:0000256" key="6">
    <source>
        <dbReference type="ARBA" id="ARBA00023016"/>
    </source>
</evidence>
<dbReference type="Gene3D" id="3.40.50.300">
    <property type="entry name" value="P-loop containing nucleotide triphosphate hydrolases"/>
    <property type="match status" value="1"/>
</dbReference>
<reference evidence="12" key="1">
    <citation type="submission" date="2024-03" db="EMBL/GenBank/DDBJ databases">
        <title>The Complete Genome of 'Candidatus Phytoplasma fraxini' AshY1 from the Ash Yellows Group.</title>
        <authorList>
            <person name="Boehm J.W."/>
            <person name="Huettel B."/>
            <person name="Schneider B."/>
            <person name="Kube M."/>
        </authorList>
    </citation>
    <scope>NUCLEOTIDE SEQUENCE [LARGE SCALE GENOMIC DNA]</scope>
    <source>
        <strain evidence="12">AshY1</strain>
    </source>
</reference>
<comment type="subunit">
    <text evidence="7">Homohexamer. Organized in a ring with a central cavity.</text>
</comment>
<comment type="similarity">
    <text evidence="7 8 9">Belongs to the peptidase S16 family.</text>
</comment>
<keyword evidence="13" id="KW-1185">Reference proteome</keyword>
<dbReference type="Pfam" id="PF22667">
    <property type="entry name" value="Lon_lid"/>
    <property type="match status" value="1"/>
</dbReference>
<feature type="domain" description="Lon N-terminal" evidence="11">
    <location>
        <begin position="18"/>
        <end position="213"/>
    </location>
</feature>
<dbReference type="InterPro" id="IPR027065">
    <property type="entry name" value="Lon_Prtase"/>
</dbReference>
<dbReference type="InterPro" id="IPR003593">
    <property type="entry name" value="AAA+_ATPase"/>
</dbReference>
<gene>
    <name evidence="12" type="ORF">AshY1_05520</name>
</gene>
<dbReference type="InterPro" id="IPR046336">
    <property type="entry name" value="Lon_prtase_N_sf"/>
</dbReference>